<evidence type="ECO:0000313" key="1">
    <source>
        <dbReference type="EMBL" id="SFK52026.1"/>
    </source>
</evidence>
<accession>A0A1I4A893</accession>
<dbReference type="Proteomes" id="UP000199589">
    <property type="component" value="Unassembled WGS sequence"/>
</dbReference>
<dbReference type="AlphaFoldDB" id="A0A1I4A893"/>
<sequence>MNFLYEGQTIINIPKQNLYDSSKILLLLIP</sequence>
<organism evidence="1 2">
    <name type="scientific">Marinilactibacillus piezotolerans</name>
    <dbReference type="NCBI Taxonomy" id="258723"/>
    <lineage>
        <taxon>Bacteria</taxon>
        <taxon>Bacillati</taxon>
        <taxon>Bacillota</taxon>
        <taxon>Bacilli</taxon>
        <taxon>Lactobacillales</taxon>
        <taxon>Carnobacteriaceae</taxon>
        <taxon>Marinilactibacillus</taxon>
    </lineage>
</organism>
<evidence type="ECO:0000313" key="2">
    <source>
        <dbReference type="Proteomes" id="UP000199589"/>
    </source>
</evidence>
<proteinExistence type="predicted"/>
<keyword evidence="2" id="KW-1185">Reference proteome</keyword>
<dbReference type="EMBL" id="FOSJ01000044">
    <property type="protein sequence ID" value="SFK52026.1"/>
    <property type="molecule type" value="Genomic_DNA"/>
</dbReference>
<protein>
    <submittedName>
        <fullName evidence="1">Uncharacterized protein</fullName>
    </submittedName>
</protein>
<reference evidence="2" key="1">
    <citation type="submission" date="2016-10" db="EMBL/GenBank/DDBJ databases">
        <authorList>
            <person name="Varghese N."/>
            <person name="Submissions S."/>
        </authorList>
    </citation>
    <scope>NUCLEOTIDE SEQUENCE [LARGE SCALE GENOMIC DNA]</scope>
    <source>
        <strain evidence="2">DSM 16108</strain>
    </source>
</reference>
<gene>
    <name evidence="1" type="ORF">SAMN04488569_104412</name>
</gene>
<name>A0A1I4A893_9LACT</name>